<reference evidence="2 3" key="1">
    <citation type="submission" date="2021-06" db="EMBL/GenBank/DDBJ databases">
        <title>Caerostris extrusa draft genome.</title>
        <authorList>
            <person name="Kono N."/>
            <person name="Arakawa K."/>
        </authorList>
    </citation>
    <scope>NUCLEOTIDE SEQUENCE [LARGE SCALE GENOMIC DNA]</scope>
</reference>
<organism evidence="2 3">
    <name type="scientific">Caerostris extrusa</name>
    <name type="common">Bark spider</name>
    <name type="synonym">Caerostris bankana</name>
    <dbReference type="NCBI Taxonomy" id="172846"/>
    <lineage>
        <taxon>Eukaryota</taxon>
        <taxon>Metazoa</taxon>
        <taxon>Ecdysozoa</taxon>
        <taxon>Arthropoda</taxon>
        <taxon>Chelicerata</taxon>
        <taxon>Arachnida</taxon>
        <taxon>Araneae</taxon>
        <taxon>Araneomorphae</taxon>
        <taxon>Entelegynae</taxon>
        <taxon>Araneoidea</taxon>
        <taxon>Araneidae</taxon>
        <taxon>Caerostris</taxon>
    </lineage>
</organism>
<dbReference type="AlphaFoldDB" id="A0AAV4MAJ0"/>
<protein>
    <submittedName>
        <fullName evidence="2">Protein mab-21-like 2</fullName>
    </submittedName>
</protein>
<name>A0AAV4MAJ0_CAEEX</name>
<dbReference type="EMBL" id="BPLR01019523">
    <property type="protein sequence ID" value="GIX68772.1"/>
    <property type="molecule type" value="Genomic_DNA"/>
</dbReference>
<evidence type="ECO:0000313" key="2">
    <source>
        <dbReference type="EMBL" id="GIX68772.1"/>
    </source>
</evidence>
<accession>A0AAV4MAJ0</accession>
<comment type="caution">
    <text evidence="2">The sequence shown here is derived from an EMBL/GenBank/DDBJ whole genome shotgun (WGS) entry which is preliminary data.</text>
</comment>
<dbReference type="InterPro" id="IPR046903">
    <property type="entry name" value="Mab-21-like_nuc_Trfase"/>
</dbReference>
<proteinExistence type="predicted"/>
<evidence type="ECO:0000259" key="1">
    <source>
        <dbReference type="Pfam" id="PF03281"/>
    </source>
</evidence>
<dbReference type="Pfam" id="PF03281">
    <property type="entry name" value="Mab-21"/>
    <property type="match status" value="1"/>
</dbReference>
<dbReference type="Gene3D" id="3.30.460.90">
    <property type="match status" value="1"/>
</dbReference>
<dbReference type="PANTHER" id="PTHR10656:SF70">
    <property type="entry name" value="PROTEIN MAB-21-RELATED"/>
    <property type="match status" value="1"/>
</dbReference>
<evidence type="ECO:0000313" key="3">
    <source>
        <dbReference type="Proteomes" id="UP001054945"/>
    </source>
</evidence>
<keyword evidence="3" id="KW-1185">Reference proteome</keyword>
<dbReference type="PANTHER" id="PTHR10656">
    <property type="entry name" value="CELL FATE DETERMINING PROTEIN MAB21-RELATED"/>
    <property type="match status" value="1"/>
</dbReference>
<sequence length="254" mass="29000">MLSAQSKLLYQLNKFYGERVQVRKTNIAKAVREVCKVVQDVLKEVEVQEPRFISSLNDCNGRYDGFDVISPTEFEVVLYLNQMGVFNFVDDGSLPGCAVLKLSDGRKRSMSLWVEFITASGYLSARKIRSRFQTLVAQACDKCSYRDIVKMVADTTEVKLVNTREIRRPNHAGLPVQWSGHVQLHTGQYLKSRGQTQILWLKSRPRDSTFLSKECVTLTRQTIIHGRRCLGLEFHRGRKPSSARRLSHQNASAF</sequence>
<dbReference type="Proteomes" id="UP001054945">
    <property type="component" value="Unassembled WGS sequence"/>
</dbReference>
<feature type="domain" description="Mab-21-like nucleotidyltransferase" evidence="1">
    <location>
        <begin position="62"/>
        <end position="165"/>
    </location>
</feature>
<gene>
    <name evidence="2" type="primary">MAB21L2</name>
    <name evidence="2" type="ORF">CEXT_521331</name>
</gene>